<evidence type="ECO:0000313" key="2">
    <source>
        <dbReference type="EMBL" id="RWU18008.1"/>
    </source>
</evidence>
<keyword evidence="1" id="KW-0812">Transmembrane</keyword>
<feature type="transmembrane region" description="Helical" evidence="1">
    <location>
        <begin position="142"/>
        <end position="165"/>
    </location>
</feature>
<feature type="transmembrane region" description="Helical" evidence="1">
    <location>
        <begin position="204"/>
        <end position="222"/>
    </location>
</feature>
<feature type="transmembrane region" description="Helical" evidence="1">
    <location>
        <begin position="171"/>
        <end position="192"/>
    </location>
</feature>
<name>A0A443ZGJ7_9PSED</name>
<sequence>MLNTITGNSVLNVAALTPAGVTSKASNVPGHVVIEMPEGLLADAASIAALPADIVIGIDADVEGIWQEVRTDLPDHVRIDVDGLRNFLSDRRVECASDFGTALESYSAGRSTQTVEDRVQVVVDFFRDVWNTDFLSNLRTSALINMPSVFALTLARGFLASALSASVSGTAAVALGAAVTALPLILTAAAVVHHEYNASATPAYRASQLAFLAGSGAILTAAMLSDPVAIFGGLSGAAPAVALYCLSRDVYASFHGLGSDTALSLPANLIDALSYGAMQFSAGAAVVGMEAGLASMVVSSALNAVIETVEPALNEAFSQWMSERPEAQQQPDDDQAFRLGFNVSLPGWQRLVERLENTGIPRMTAFSMLSAGVATATTIGSMTGLSDSNQYWLANGVGALMATYILTPFYQSHALQSVAPTATTASTTPNQLAEVVVV</sequence>
<keyword evidence="1" id="KW-0472">Membrane</keyword>
<dbReference type="Proteomes" id="UP000288983">
    <property type="component" value="Unassembled WGS sequence"/>
</dbReference>
<comment type="caution">
    <text evidence="2">The sequence shown here is derived from an EMBL/GenBank/DDBJ whole genome shotgun (WGS) entry which is preliminary data.</text>
</comment>
<dbReference type="AlphaFoldDB" id="A0A443ZGJ7"/>
<dbReference type="OrthoDB" id="9964972at2"/>
<proteinExistence type="predicted"/>
<reference evidence="2 3" key="1">
    <citation type="submission" date="2018-06" db="EMBL/GenBank/DDBJ databases">
        <title>Bacteria isolated from soil of Wuhan.</title>
        <authorList>
            <person name="Wei X."/>
            <person name="Chunhua H."/>
        </authorList>
    </citation>
    <scope>NUCLEOTIDE SEQUENCE [LARGE SCALE GENOMIC DNA]</scope>
    <source>
        <strain evidence="3">xwS2</strain>
    </source>
</reference>
<organism evidence="2 3">
    <name type="scientific">Pseudomonas alkylphenolica</name>
    <dbReference type="NCBI Taxonomy" id="237609"/>
    <lineage>
        <taxon>Bacteria</taxon>
        <taxon>Pseudomonadati</taxon>
        <taxon>Pseudomonadota</taxon>
        <taxon>Gammaproteobacteria</taxon>
        <taxon>Pseudomonadales</taxon>
        <taxon>Pseudomonadaceae</taxon>
        <taxon>Pseudomonas</taxon>
    </lineage>
</organism>
<accession>A0A443ZGJ7</accession>
<dbReference type="EMBL" id="QJRG01000049">
    <property type="protein sequence ID" value="RWU18008.1"/>
    <property type="molecule type" value="Genomic_DNA"/>
</dbReference>
<keyword evidence="1" id="KW-1133">Transmembrane helix</keyword>
<evidence type="ECO:0000256" key="1">
    <source>
        <dbReference type="SAM" id="Phobius"/>
    </source>
</evidence>
<protein>
    <submittedName>
        <fullName evidence="2">Uncharacterized protein</fullName>
    </submittedName>
</protein>
<gene>
    <name evidence="2" type="ORF">DM813_25400</name>
</gene>
<dbReference type="RefSeq" id="WP_128326122.1">
    <property type="nucleotide sequence ID" value="NZ_QJRG01000049.1"/>
</dbReference>
<evidence type="ECO:0000313" key="3">
    <source>
        <dbReference type="Proteomes" id="UP000288983"/>
    </source>
</evidence>